<organism evidence="2">
    <name type="scientific">marine sediment metagenome</name>
    <dbReference type="NCBI Taxonomy" id="412755"/>
    <lineage>
        <taxon>unclassified sequences</taxon>
        <taxon>metagenomes</taxon>
        <taxon>ecological metagenomes</taxon>
    </lineage>
</organism>
<comment type="caution">
    <text evidence="2">The sequence shown here is derived from an EMBL/GenBank/DDBJ whole genome shotgun (WGS) entry which is preliminary data.</text>
</comment>
<evidence type="ECO:0000256" key="1">
    <source>
        <dbReference type="SAM" id="Phobius"/>
    </source>
</evidence>
<dbReference type="PANTHER" id="PTHR34978:SF3">
    <property type="entry name" value="SLR0241 PROTEIN"/>
    <property type="match status" value="1"/>
</dbReference>
<evidence type="ECO:0000313" key="2">
    <source>
        <dbReference type="EMBL" id="KKL21562.1"/>
    </source>
</evidence>
<gene>
    <name evidence="2" type="ORF">LCGC14_2444220</name>
</gene>
<feature type="transmembrane region" description="Helical" evidence="1">
    <location>
        <begin position="69"/>
        <end position="85"/>
    </location>
</feature>
<dbReference type="EMBL" id="LAZR01037684">
    <property type="protein sequence ID" value="KKL21562.1"/>
    <property type="molecule type" value="Genomic_DNA"/>
</dbReference>
<accession>A0A0F9C5H7</accession>
<dbReference type="AlphaFoldDB" id="A0A0F9C5H7"/>
<dbReference type="InterPro" id="IPR052173">
    <property type="entry name" value="Beta-lactam_resp_regulator"/>
</dbReference>
<protein>
    <submittedName>
        <fullName evidence="2">Uncharacterized protein</fullName>
    </submittedName>
</protein>
<name>A0A0F9C5H7_9ZZZZ</name>
<keyword evidence="1" id="KW-0812">Transmembrane</keyword>
<proteinExistence type="predicted"/>
<reference evidence="2" key="1">
    <citation type="journal article" date="2015" name="Nature">
        <title>Complex archaea that bridge the gap between prokaryotes and eukaryotes.</title>
        <authorList>
            <person name="Spang A."/>
            <person name="Saw J.H."/>
            <person name="Jorgensen S.L."/>
            <person name="Zaremba-Niedzwiedzka K."/>
            <person name="Martijn J."/>
            <person name="Lind A.E."/>
            <person name="van Eijk R."/>
            <person name="Schleper C."/>
            <person name="Guy L."/>
            <person name="Ettema T.J."/>
        </authorList>
    </citation>
    <scope>NUCLEOTIDE SEQUENCE</scope>
</reference>
<dbReference type="PANTHER" id="PTHR34978">
    <property type="entry name" value="POSSIBLE SENSOR-TRANSDUCER PROTEIN BLAR"/>
    <property type="match status" value="1"/>
</dbReference>
<keyword evidence="1" id="KW-1133">Transmembrane helix</keyword>
<sequence>MQAEAERACDDLVLAPGSRPADYAQHILHIASGLQVGLSAVHAGIALARPHKLERRIRAILDATRTRRRLTLGSIFLAAVLALLRPPEAVIPLVKAAKDFQGRGITARLGLPA</sequence>
<keyword evidence="1" id="KW-0472">Membrane</keyword>